<keyword evidence="2" id="KW-1185">Reference proteome</keyword>
<dbReference type="AlphaFoldDB" id="I8XRJ2"/>
<dbReference type="InterPro" id="IPR041662">
    <property type="entry name" value="SusD-like_2"/>
</dbReference>
<dbReference type="HOGENOM" id="CLU_025928_3_0_10"/>
<dbReference type="STRING" id="997884.HMPREF1068_00700"/>
<dbReference type="EMBL" id="AGXS01000011">
    <property type="protein sequence ID" value="EIY53530.1"/>
    <property type="molecule type" value="Genomic_DNA"/>
</dbReference>
<evidence type="ECO:0000313" key="1">
    <source>
        <dbReference type="EMBL" id="EIY53530.1"/>
    </source>
</evidence>
<organism evidence="1 2">
    <name type="scientific">Bacteroides nordii CL02T12C05</name>
    <dbReference type="NCBI Taxonomy" id="997884"/>
    <lineage>
        <taxon>Bacteria</taxon>
        <taxon>Pseudomonadati</taxon>
        <taxon>Bacteroidota</taxon>
        <taxon>Bacteroidia</taxon>
        <taxon>Bacteroidales</taxon>
        <taxon>Bacteroidaceae</taxon>
        <taxon>Bacteroides</taxon>
    </lineage>
</organism>
<evidence type="ECO:0000313" key="2">
    <source>
        <dbReference type="Proteomes" id="UP000003089"/>
    </source>
</evidence>
<comment type="caution">
    <text evidence="1">The sequence shown here is derived from an EMBL/GenBank/DDBJ whole genome shotgun (WGS) entry which is preliminary data.</text>
</comment>
<dbReference type="eggNOG" id="COG0521">
    <property type="taxonomic scope" value="Bacteria"/>
</dbReference>
<dbReference type="Pfam" id="PF12771">
    <property type="entry name" value="SusD-like_2"/>
    <property type="match status" value="1"/>
</dbReference>
<reference evidence="1 2" key="1">
    <citation type="submission" date="2012-02" db="EMBL/GenBank/DDBJ databases">
        <title>The Genome Sequence of Bacteroides nordii CL02T12C05.</title>
        <authorList>
            <consortium name="The Broad Institute Genome Sequencing Platform"/>
            <person name="Earl A."/>
            <person name="Ward D."/>
            <person name="Feldgarden M."/>
            <person name="Gevers D."/>
            <person name="Zitomersky N.L."/>
            <person name="Coyne M.J."/>
            <person name="Comstock L.E."/>
            <person name="Young S.K."/>
            <person name="Zeng Q."/>
            <person name="Gargeya S."/>
            <person name="Fitzgerald M."/>
            <person name="Haas B."/>
            <person name="Abouelleil A."/>
            <person name="Alvarado L."/>
            <person name="Arachchi H.M."/>
            <person name="Berlin A."/>
            <person name="Chapman S.B."/>
            <person name="Gearin G."/>
            <person name="Goldberg J."/>
            <person name="Griggs A."/>
            <person name="Gujja S."/>
            <person name="Hansen M."/>
            <person name="Heiman D."/>
            <person name="Howarth C."/>
            <person name="Larimer J."/>
            <person name="Lui A."/>
            <person name="MacDonald P.J.P."/>
            <person name="McCowen C."/>
            <person name="Montmayeur A."/>
            <person name="Murphy C."/>
            <person name="Neiman D."/>
            <person name="Pearson M."/>
            <person name="Priest M."/>
            <person name="Roberts A."/>
            <person name="Saif S."/>
            <person name="Shea T."/>
            <person name="Sisk P."/>
            <person name="Stolte C."/>
            <person name="Sykes S."/>
            <person name="Wortman J."/>
            <person name="Nusbaum C."/>
            <person name="Birren B."/>
        </authorList>
    </citation>
    <scope>NUCLEOTIDE SEQUENCE [LARGE SCALE GENOMIC DNA]</scope>
    <source>
        <strain evidence="1 2">CL02T12C05</strain>
    </source>
</reference>
<dbReference type="RefSeq" id="WP_007483627.1">
    <property type="nucleotide sequence ID" value="NZ_JH724314.1"/>
</dbReference>
<dbReference type="PATRIC" id="fig|997884.3.peg.709"/>
<protein>
    <recommendedName>
        <fullName evidence="3">SusD/RagB family nutrient-binding outer membrane lipoprotein</fullName>
    </recommendedName>
</protein>
<dbReference type="PROSITE" id="PS51257">
    <property type="entry name" value="PROKAR_LIPOPROTEIN"/>
    <property type="match status" value="1"/>
</dbReference>
<dbReference type="Gene3D" id="1.25.40.390">
    <property type="match status" value="1"/>
</dbReference>
<dbReference type="Proteomes" id="UP000003089">
    <property type="component" value="Unassembled WGS sequence"/>
</dbReference>
<accession>I8XRJ2</accession>
<name>I8XRJ2_9BACE</name>
<proteinExistence type="predicted"/>
<gene>
    <name evidence="1" type="ORF">HMPREF1068_00700</name>
</gene>
<evidence type="ECO:0008006" key="3">
    <source>
        <dbReference type="Google" id="ProtNLM"/>
    </source>
</evidence>
<dbReference type="InterPro" id="IPR011990">
    <property type="entry name" value="TPR-like_helical_dom_sf"/>
</dbReference>
<dbReference type="SUPFAM" id="SSF48452">
    <property type="entry name" value="TPR-like"/>
    <property type="match status" value="1"/>
</dbReference>
<sequence>MKIVKYIIGTLLLCGSLTGCEDMLDDNINPDKSNKVTPEQALPVVMFYASQANYDHAEYGAYLSMALTTGGKSQTNTYAYKGGWEFLTMNRHPQWRRHFYDIGANVNELIKAAERIKSLNFVLIARTIRLMSTQLTTDMFGDMPRSEAYLSNSPKYDSQESIYQWMLQEADELIALYDNPEWTQAPGNIKITTKMDRVFGGDLGKWRQFTCALKARILLRKLPNWDNNSNSCEQIISAVDAALDNWEEPRYQYDGGTGVASSPWGPSQPIINGWESRGNLLDKAIVSKYFCVDVMGVFEKPTLVSGKAEDPRLEKMMTARSGPEGDTGIKFRYLENNIGMGVSYKERNYPDLFAGIYTKDDGYIPLFTKEELLLIKAEASYWKGDKATARTLTVAAADYNMDRYGVPKTSLPRKNYFEGTYKEKYFPEGNAFTLHHLMLQKYVCMYLQPEQWTDMRRYNYSNNVNKKMYDGIIVYPTLKRPYNLYEPYWLSDKNPDGTVKEVWLQRINYDPETEEKYNRAELERLGAYKNADWLKVPMIWAVYK</sequence>